<comment type="caution">
    <text evidence="12">The sequence shown here is derived from an EMBL/GenBank/DDBJ whole genome shotgun (WGS) entry which is preliminary data.</text>
</comment>
<protein>
    <recommendedName>
        <fullName evidence="11">C2H2-type domain-containing protein</fullName>
    </recommendedName>
</protein>
<dbReference type="GO" id="GO:0005654">
    <property type="term" value="C:nucleoplasm"/>
    <property type="evidence" value="ECO:0007669"/>
    <property type="project" value="TreeGrafter"/>
</dbReference>
<dbReference type="Pfam" id="PF00096">
    <property type="entry name" value="zf-C2H2"/>
    <property type="match status" value="2"/>
</dbReference>
<dbReference type="SUPFAM" id="SSF57667">
    <property type="entry name" value="beta-beta-alpha zinc fingers"/>
    <property type="match status" value="3"/>
</dbReference>
<gene>
    <name evidence="12" type="ORF">APLA_LOCUS12911</name>
</gene>
<evidence type="ECO:0000256" key="6">
    <source>
        <dbReference type="ARBA" id="ARBA00023015"/>
    </source>
</evidence>
<evidence type="ECO:0000256" key="1">
    <source>
        <dbReference type="ARBA" id="ARBA00004123"/>
    </source>
</evidence>
<feature type="domain" description="C2H2-type" evidence="11">
    <location>
        <begin position="472"/>
        <end position="499"/>
    </location>
</feature>
<keyword evidence="4 9" id="KW-0863">Zinc-finger</keyword>
<evidence type="ECO:0000256" key="10">
    <source>
        <dbReference type="SAM" id="MobiDB-lite"/>
    </source>
</evidence>
<keyword evidence="13" id="KW-1185">Reference proteome</keyword>
<evidence type="ECO:0000256" key="5">
    <source>
        <dbReference type="ARBA" id="ARBA00022833"/>
    </source>
</evidence>
<dbReference type="InterPro" id="IPR036236">
    <property type="entry name" value="Znf_C2H2_sf"/>
</dbReference>
<accession>A0A8S1B0X5</accession>
<keyword evidence="2" id="KW-0479">Metal-binding</keyword>
<keyword evidence="6" id="KW-0805">Transcription regulation</keyword>
<keyword evidence="3" id="KW-0677">Repeat</keyword>
<dbReference type="OrthoDB" id="4748970at2759"/>
<feature type="compositionally biased region" description="Basic residues" evidence="10">
    <location>
        <begin position="240"/>
        <end position="256"/>
    </location>
</feature>
<evidence type="ECO:0000256" key="9">
    <source>
        <dbReference type="PROSITE-ProRule" id="PRU00042"/>
    </source>
</evidence>
<evidence type="ECO:0000256" key="4">
    <source>
        <dbReference type="ARBA" id="ARBA00022771"/>
    </source>
</evidence>
<dbReference type="GO" id="GO:0000978">
    <property type="term" value="F:RNA polymerase II cis-regulatory region sequence-specific DNA binding"/>
    <property type="evidence" value="ECO:0007669"/>
    <property type="project" value="TreeGrafter"/>
</dbReference>
<dbReference type="Proteomes" id="UP000494106">
    <property type="component" value="Unassembled WGS sequence"/>
</dbReference>
<dbReference type="FunFam" id="3.30.160.60:FF:000446">
    <property type="entry name" value="Zinc finger protein"/>
    <property type="match status" value="1"/>
</dbReference>
<feature type="domain" description="C2H2-type" evidence="11">
    <location>
        <begin position="533"/>
        <end position="561"/>
    </location>
</feature>
<feature type="region of interest" description="Disordered" evidence="10">
    <location>
        <begin position="396"/>
        <end position="415"/>
    </location>
</feature>
<proteinExistence type="predicted"/>
<dbReference type="EMBL" id="CADEBC010000544">
    <property type="protein sequence ID" value="CAB3251227.1"/>
    <property type="molecule type" value="Genomic_DNA"/>
</dbReference>
<evidence type="ECO:0000313" key="13">
    <source>
        <dbReference type="Proteomes" id="UP000494106"/>
    </source>
</evidence>
<feature type="compositionally biased region" description="Low complexity" evidence="10">
    <location>
        <begin position="402"/>
        <end position="412"/>
    </location>
</feature>
<keyword evidence="8" id="KW-0539">Nucleus</keyword>
<feature type="domain" description="C2H2-type" evidence="11">
    <location>
        <begin position="444"/>
        <end position="471"/>
    </location>
</feature>
<dbReference type="PROSITE" id="PS50157">
    <property type="entry name" value="ZINC_FINGER_C2H2_2"/>
    <property type="match status" value="6"/>
</dbReference>
<name>A0A8S1B0X5_ARCPL</name>
<comment type="subcellular location">
    <subcellularLocation>
        <location evidence="1">Nucleus</location>
    </subcellularLocation>
</comment>
<feature type="domain" description="C2H2-type" evidence="11">
    <location>
        <begin position="624"/>
        <end position="652"/>
    </location>
</feature>
<reference evidence="12 13" key="1">
    <citation type="submission" date="2020-04" db="EMBL/GenBank/DDBJ databases">
        <authorList>
            <person name="Wallbank WR R."/>
            <person name="Pardo Diaz C."/>
            <person name="Kozak K."/>
            <person name="Martin S."/>
            <person name="Jiggins C."/>
            <person name="Moest M."/>
            <person name="Warren A I."/>
            <person name="Byers J.R.P. K."/>
            <person name="Montejo-Kovacevich G."/>
            <person name="Yen C E."/>
        </authorList>
    </citation>
    <scope>NUCLEOTIDE SEQUENCE [LARGE SCALE GENOMIC DNA]</scope>
</reference>
<dbReference type="InterPro" id="IPR013087">
    <property type="entry name" value="Znf_C2H2_type"/>
</dbReference>
<keyword evidence="7" id="KW-0804">Transcription</keyword>
<dbReference type="PANTHER" id="PTHR24399">
    <property type="entry name" value="ZINC FINGER AND BTB DOMAIN-CONTAINING"/>
    <property type="match status" value="1"/>
</dbReference>
<dbReference type="GO" id="GO:0008270">
    <property type="term" value="F:zinc ion binding"/>
    <property type="evidence" value="ECO:0007669"/>
    <property type="project" value="UniProtKB-KW"/>
</dbReference>
<evidence type="ECO:0000256" key="2">
    <source>
        <dbReference type="ARBA" id="ARBA00022723"/>
    </source>
</evidence>
<dbReference type="PROSITE" id="PS00028">
    <property type="entry name" value="ZINC_FINGER_C2H2_1"/>
    <property type="match status" value="8"/>
</dbReference>
<dbReference type="AlphaFoldDB" id="A0A8S1B0X5"/>
<feature type="compositionally biased region" description="Basic residues" evidence="10">
    <location>
        <begin position="215"/>
        <end position="224"/>
    </location>
</feature>
<dbReference type="GO" id="GO:0001227">
    <property type="term" value="F:DNA-binding transcription repressor activity, RNA polymerase II-specific"/>
    <property type="evidence" value="ECO:0007669"/>
    <property type="project" value="TreeGrafter"/>
</dbReference>
<evidence type="ECO:0000256" key="8">
    <source>
        <dbReference type="ARBA" id="ARBA00023242"/>
    </source>
</evidence>
<dbReference type="PANTHER" id="PTHR24399:SF23">
    <property type="entry name" value="C2H2-TYPE DOMAIN-CONTAINING PROTEIN"/>
    <property type="match status" value="1"/>
</dbReference>
<evidence type="ECO:0000256" key="3">
    <source>
        <dbReference type="ARBA" id="ARBA00022737"/>
    </source>
</evidence>
<organism evidence="12 13">
    <name type="scientific">Arctia plantaginis</name>
    <name type="common">Wood tiger moth</name>
    <name type="synonym">Phalaena plantaginis</name>
    <dbReference type="NCBI Taxonomy" id="874455"/>
    <lineage>
        <taxon>Eukaryota</taxon>
        <taxon>Metazoa</taxon>
        <taxon>Ecdysozoa</taxon>
        <taxon>Arthropoda</taxon>
        <taxon>Hexapoda</taxon>
        <taxon>Insecta</taxon>
        <taxon>Pterygota</taxon>
        <taxon>Neoptera</taxon>
        <taxon>Endopterygota</taxon>
        <taxon>Lepidoptera</taxon>
        <taxon>Glossata</taxon>
        <taxon>Ditrysia</taxon>
        <taxon>Noctuoidea</taxon>
        <taxon>Erebidae</taxon>
        <taxon>Arctiinae</taxon>
        <taxon>Arctia</taxon>
    </lineage>
</organism>
<feature type="domain" description="C2H2-type" evidence="11">
    <location>
        <begin position="324"/>
        <end position="346"/>
    </location>
</feature>
<dbReference type="SMART" id="SM00355">
    <property type="entry name" value="ZnF_C2H2"/>
    <property type="match status" value="10"/>
</dbReference>
<evidence type="ECO:0000259" key="11">
    <source>
        <dbReference type="PROSITE" id="PS50157"/>
    </source>
</evidence>
<feature type="compositionally biased region" description="Basic and acidic residues" evidence="10">
    <location>
        <begin position="257"/>
        <end position="273"/>
    </location>
</feature>
<evidence type="ECO:0000256" key="7">
    <source>
        <dbReference type="ARBA" id="ARBA00023163"/>
    </source>
</evidence>
<feature type="region of interest" description="Disordered" evidence="10">
    <location>
        <begin position="213"/>
        <end position="281"/>
    </location>
</feature>
<sequence>MDVGMKAVPNNTYCKGCLSRDRILKIITNDEINQTYCTIIHKKLQTPGPLVLCWECVANIQRYITFRRQVSEAHDVLLKYMVSPAEIRSLSKLTIVRNNIEISINNTLEENEGEKFISTLKQEDSLSGLTRTPEETESNVLYGRSDSYNIYTESLRSDERSDVLAPTDAGHTDIQFFKIEDDVEGCFVDDAFHHHDEVDDKSFPVEIEPGYDKKTKVKSKRKRKKIDENEFNDSDDEPLKKKKKKIGKERKHKKKKDNGSKADKKPGGKREKPAGIVSNPRVNKKLKQLNVGEGQLEMVVLSWEEVEEERQKALSSVVFTRHEYRCHDCIVGFNHRFKLENHMKKHDPSAGELECSVCRVRCRDAHALCAHRRRHRVSRVKVCMCVDGAAARAARRGRARPWRPTTRRATTTRPPPTHTCTVCGHAEPTLGKLRNHIKNHAERQKCELCGKTFRDRTSLRTHLFIHKGEKEYSCPRCDKQFLFKKAMEVHLVTHDAPAHLYCYQCDMNFKNHMSYTQHMKYSLKHIDPAKLKHACGACDKRFSAARRLREHELAVHLRLAPLRCTTDLCRFTCSSRPVLRTHIRMVHRNARAQRNHVCDACGKTYTTKKTLEGHLRSHTGERPFACSLCPSTFGYEAALYNHNKLVHLKAKTCRGSTHQPLALQAPEPALNIP</sequence>
<evidence type="ECO:0000313" key="12">
    <source>
        <dbReference type="EMBL" id="CAB3251227.1"/>
    </source>
</evidence>
<dbReference type="Gene3D" id="3.30.160.60">
    <property type="entry name" value="Classic Zinc Finger"/>
    <property type="match status" value="5"/>
</dbReference>
<keyword evidence="5" id="KW-0862">Zinc</keyword>
<feature type="domain" description="C2H2-type" evidence="11">
    <location>
        <begin position="596"/>
        <end position="623"/>
    </location>
</feature>